<gene>
    <name evidence="2" type="ORF">CYLTODRAFT_213231</name>
</gene>
<accession>A0A0D7BJM2</accession>
<proteinExistence type="predicted"/>
<dbReference type="Proteomes" id="UP000054007">
    <property type="component" value="Unassembled WGS sequence"/>
</dbReference>
<sequence>MPFDGSVYCHDFATTLLGDCTLRVRVRDTHQCESVPCCARRAPMPYDSSATLVEADSPTLTKDNYFHATDDPSLPHCTYRILSGGGCVISSTWISGTGFPQTCTIHAAPPPTSFSLISPSSRAFEEEVQHLTTPRLGLQVHMLTMTRTSVEEDPYAPKEIGQALVPKPHPKPRICRPNAPQPLAGKAQHIYVSHSFKHSANTSVDTQTTIDLGDISEAPEDIPRPKVLRSVERVRKEERRRQRRRERRMTTPAGNWEKKQ</sequence>
<name>A0A0D7BJM2_9AGAR</name>
<feature type="compositionally biased region" description="Basic and acidic residues" evidence="1">
    <location>
        <begin position="221"/>
        <end position="240"/>
    </location>
</feature>
<dbReference type="EMBL" id="KN880478">
    <property type="protein sequence ID" value="KIY69821.1"/>
    <property type="molecule type" value="Genomic_DNA"/>
</dbReference>
<keyword evidence="3" id="KW-1185">Reference proteome</keyword>
<evidence type="ECO:0000313" key="2">
    <source>
        <dbReference type="EMBL" id="KIY69821.1"/>
    </source>
</evidence>
<protein>
    <submittedName>
        <fullName evidence="2">Uncharacterized protein</fullName>
    </submittedName>
</protein>
<reference evidence="2 3" key="1">
    <citation type="journal article" date="2015" name="Fungal Genet. Biol.">
        <title>Evolution of novel wood decay mechanisms in Agaricales revealed by the genome sequences of Fistulina hepatica and Cylindrobasidium torrendii.</title>
        <authorList>
            <person name="Floudas D."/>
            <person name="Held B.W."/>
            <person name="Riley R."/>
            <person name="Nagy L.G."/>
            <person name="Koehler G."/>
            <person name="Ransdell A.S."/>
            <person name="Younus H."/>
            <person name="Chow J."/>
            <person name="Chiniquy J."/>
            <person name="Lipzen A."/>
            <person name="Tritt A."/>
            <person name="Sun H."/>
            <person name="Haridas S."/>
            <person name="LaButti K."/>
            <person name="Ohm R.A."/>
            <person name="Kues U."/>
            <person name="Blanchette R.A."/>
            <person name="Grigoriev I.V."/>
            <person name="Minto R.E."/>
            <person name="Hibbett D.S."/>
        </authorList>
    </citation>
    <scope>NUCLEOTIDE SEQUENCE [LARGE SCALE GENOMIC DNA]</scope>
    <source>
        <strain evidence="2 3">FP15055 ss-10</strain>
    </source>
</reference>
<dbReference type="AlphaFoldDB" id="A0A0D7BJM2"/>
<evidence type="ECO:0000256" key="1">
    <source>
        <dbReference type="SAM" id="MobiDB-lite"/>
    </source>
</evidence>
<evidence type="ECO:0000313" key="3">
    <source>
        <dbReference type="Proteomes" id="UP000054007"/>
    </source>
</evidence>
<feature type="region of interest" description="Disordered" evidence="1">
    <location>
        <begin position="211"/>
        <end position="260"/>
    </location>
</feature>
<organism evidence="2 3">
    <name type="scientific">Cylindrobasidium torrendii FP15055 ss-10</name>
    <dbReference type="NCBI Taxonomy" id="1314674"/>
    <lineage>
        <taxon>Eukaryota</taxon>
        <taxon>Fungi</taxon>
        <taxon>Dikarya</taxon>
        <taxon>Basidiomycota</taxon>
        <taxon>Agaricomycotina</taxon>
        <taxon>Agaricomycetes</taxon>
        <taxon>Agaricomycetidae</taxon>
        <taxon>Agaricales</taxon>
        <taxon>Marasmiineae</taxon>
        <taxon>Physalacriaceae</taxon>
        <taxon>Cylindrobasidium</taxon>
    </lineage>
</organism>